<protein>
    <recommendedName>
        <fullName evidence="3">DNA topoisomerase</fullName>
        <ecNumber evidence="3">5.6.2.1</ecNumber>
    </recommendedName>
</protein>
<evidence type="ECO:0000259" key="8">
    <source>
        <dbReference type="Pfam" id="PF01028"/>
    </source>
</evidence>
<gene>
    <name evidence="10" type="ORF">ACFP57_00060</name>
</gene>
<dbReference type="InterPro" id="IPR013500">
    <property type="entry name" value="TopoI_cat_euk"/>
</dbReference>
<evidence type="ECO:0000256" key="1">
    <source>
        <dbReference type="ARBA" id="ARBA00000213"/>
    </source>
</evidence>
<evidence type="ECO:0000256" key="7">
    <source>
        <dbReference type="SAM" id="MobiDB-lite"/>
    </source>
</evidence>
<feature type="domain" description="DNA topoisomerase IB N-terminal" evidence="9">
    <location>
        <begin position="22"/>
        <end position="69"/>
    </location>
</feature>
<evidence type="ECO:0000256" key="3">
    <source>
        <dbReference type="ARBA" id="ARBA00012891"/>
    </source>
</evidence>
<dbReference type="Gene3D" id="3.30.66.10">
    <property type="entry name" value="DNA topoisomerase I domain"/>
    <property type="match status" value="1"/>
</dbReference>
<dbReference type="Pfam" id="PF01028">
    <property type="entry name" value="Topoisom_I"/>
    <property type="match status" value="1"/>
</dbReference>
<dbReference type="InterPro" id="IPR049331">
    <property type="entry name" value="Top1B_N_bact"/>
</dbReference>
<dbReference type="PRINTS" id="PR00416">
    <property type="entry name" value="EUTPISMRASEI"/>
</dbReference>
<dbReference type="InterPro" id="IPR001631">
    <property type="entry name" value="TopoI"/>
</dbReference>
<evidence type="ECO:0000256" key="6">
    <source>
        <dbReference type="ARBA" id="ARBA00023235"/>
    </source>
</evidence>
<evidence type="ECO:0000313" key="11">
    <source>
        <dbReference type="Proteomes" id="UP001596266"/>
    </source>
</evidence>
<name>A0ABW1WY27_9ACTN</name>
<dbReference type="EC" id="5.6.2.1" evidence="3"/>
<dbReference type="InterPro" id="IPR014711">
    <property type="entry name" value="TopoI_cat_a-hlx-sub_euk"/>
</dbReference>
<evidence type="ECO:0000313" key="10">
    <source>
        <dbReference type="EMBL" id="MFC6395389.1"/>
    </source>
</evidence>
<evidence type="ECO:0000256" key="5">
    <source>
        <dbReference type="ARBA" id="ARBA00023125"/>
    </source>
</evidence>
<dbReference type="InterPro" id="IPR011010">
    <property type="entry name" value="DNA_brk_join_enz"/>
</dbReference>
<dbReference type="Pfam" id="PF21338">
    <property type="entry name" value="Top1B_N_bact"/>
    <property type="match status" value="1"/>
</dbReference>
<dbReference type="InterPro" id="IPR035447">
    <property type="entry name" value="DNA_topo_I_N_sf"/>
</dbReference>
<keyword evidence="11" id="KW-1185">Reference proteome</keyword>
<evidence type="ECO:0000259" key="9">
    <source>
        <dbReference type="Pfam" id="PF21338"/>
    </source>
</evidence>
<sequence>MPRLRRTNPRMPGHSRLRRGKGFSYHDADGAALSPDELERVKALVIPPAWTDVWICPFANGHLQAVGTDDAGRRQYLYHPQWRARRDQSKFTRVAEAATMLPSARRQVSTDLDLSAMPLERAAATAVRLLDVGYFRIGNDAYTDAHGSFGLTTLERQHVRRRQDSLVFAFVGKSGVSHSIEVDDPQALAALEVMRRRTDDSARLLAWKGPSGWTPLSSADVNTYLSGLFGGTVTAKDFRTWHATVIAAEVLASTDEPGASQASRARAIRQATREVAAYLGNTPTVARNSYIDPRVIDAYENGRTIGDAATKKYRTAAARQKGLEAAVLELLGQG</sequence>
<dbReference type="Gene3D" id="1.10.132.120">
    <property type="match status" value="1"/>
</dbReference>
<organism evidence="10 11">
    <name type="scientific">Luteococcus sanguinis</name>
    <dbReference type="NCBI Taxonomy" id="174038"/>
    <lineage>
        <taxon>Bacteria</taxon>
        <taxon>Bacillati</taxon>
        <taxon>Actinomycetota</taxon>
        <taxon>Actinomycetes</taxon>
        <taxon>Propionibacteriales</taxon>
        <taxon>Propionibacteriaceae</taxon>
        <taxon>Luteococcus</taxon>
    </lineage>
</organism>
<feature type="compositionally biased region" description="Basic residues" evidence="7">
    <location>
        <begin position="1"/>
        <end position="21"/>
    </location>
</feature>
<accession>A0ABW1WY27</accession>
<dbReference type="EMBL" id="JBHSUA010000002">
    <property type="protein sequence ID" value="MFC6395389.1"/>
    <property type="molecule type" value="Genomic_DNA"/>
</dbReference>
<keyword evidence="4" id="KW-0799">Topoisomerase</keyword>
<comment type="catalytic activity">
    <reaction evidence="1">
        <text>ATP-independent breakage of single-stranded DNA, followed by passage and rejoining.</text>
        <dbReference type="EC" id="5.6.2.1"/>
    </reaction>
</comment>
<dbReference type="SUPFAM" id="SSF56349">
    <property type="entry name" value="DNA breaking-rejoining enzymes"/>
    <property type="match status" value="1"/>
</dbReference>
<reference evidence="11" key="1">
    <citation type="journal article" date="2019" name="Int. J. Syst. Evol. Microbiol.">
        <title>The Global Catalogue of Microorganisms (GCM) 10K type strain sequencing project: providing services to taxonomists for standard genome sequencing and annotation.</title>
        <authorList>
            <consortium name="The Broad Institute Genomics Platform"/>
            <consortium name="The Broad Institute Genome Sequencing Center for Infectious Disease"/>
            <person name="Wu L."/>
            <person name="Ma J."/>
        </authorList>
    </citation>
    <scope>NUCLEOTIDE SEQUENCE [LARGE SCALE GENOMIC DNA]</scope>
    <source>
        <strain evidence="11">CGMCC 1.15277</strain>
    </source>
</reference>
<keyword evidence="6" id="KW-0413">Isomerase</keyword>
<comment type="caution">
    <text evidence="10">The sequence shown here is derived from an EMBL/GenBank/DDBJ whole genome shotgun (WGS) entry which is preliminary data.</text>
</comment>
<dbReference type="RefSeq" id="WP_343886684.1">
    <property type="nucleotide sequence ID" value="NZ_BAAAKI010000017.1"/>
</dbReference>
<evidence type="ECO:0000256" key="4">
    <source>
        <dbReference type="ARBA" id="ARBA00023029"/>
    </source>
</evidence>
<feature type="domain" description="DNA topoisomerase I catalytic core eukaryotic-type" evidence="8">
    <location>
        <begin position="81"/>
        <end position="292"/>
    </location>
</feature>
<dbReference type="Proteomes" id="UP001596266">
    <property type="component" value="Unassembled WGS sequence"/>
</dbReference>
<dbReference type="SUPFAM" id="SSF55869">
    <property type="entry name" value="DNA topoisomerase I domain"/>
    <property type="match status" value="1"/>
</dbReference>
<dbReference type="Gene3D" id="3.90.15.10">
    <property type="entry name" value="Topoisomerase I, Chain A, domain 3"/>
    <property type="match status" value="1"/>
</dbReference>
<comment type="similarity">
    <text evidence="2">Belongs to the type IB topoisomerase family.</text>
</comment>
<feature type="region of interest" description="Disordered" evidence="7">
    <location>
        <begin position="1"/>
        <end position="22"/>
    </location>
</feature>
<keyword evidence="5" id="KW-0238">DNA-binding</keyword>
<evidence type="ECO:0000256" key="2">
    <source>
        <dbReference type="ARBA" id="ARBA00006645"/>
    </source>
</evidence>
<dbReference type="PROSITE" id="PS52038">
    <property type="entry name" value="TOPO_IB_2"/>
    <property type="match status" value="1"/>
</dbReference>
<proteinExistence type="inferred from homology"/>